<feature type="chain" id="PRO_5023040386" description="Lipoprotein" evidence="1">
    <location>
        <begin position="25"/>
        <end position="568"/>
    </location>
</feature>
<gene>
    <name evidence="2" type="ORF">Pla144_48330</name>
</gene>
<feature type="signal peptide" evidence="1">
    <location>
        <begin position="1"/>
        <end position="24"/>
    </location>
</feature>
<protein>
    <recommendedName>
        <fullName evidence="4">Lipoprotein</fullName>
    </recommendedName>
</protein>
<evidence type="ECO:0000256" key="1">
    <source>
        <dbReference type="SAM" id="SignalP"/>
    </source>
</evidence>
<proteinExistence type="predicted"/>
<organism evidence="2 3">
    <name type="scientific">Bythopirellula polymerisocia</name>
    <dbReference type="NCBI Taxonomy" id="2528003"/>
    <lineage>
        <taxon>Bacteria</taxon>
        <taxon>Pseudomonadati</taxon>
        <taxon>Planctomycetota</taxon>
        <taxon>Planctomycetia</taxon>
        <taxon>Pirellulales</taxon>
        <taxon>Lacipirellulaceae</taxon>
        <taxon>Bythopirellula</taxon>
    </lineage>
</organism>
<dbReference type="RefSeq" id="WP_146453048.1">
    <property type="nucleotide sequence ID" value="NZ_SJPS01000013.1"/>
</dbReference>
<keyword evidence="3" id="KW-1185">Reference proteome</keyword>
<sequence length="568" mass="56679" precursor="true">MSCCRFACLQLSFLLFLSTNCAVAQVWDANGASPPDGDFGVANNWNPNQVPTSGDTATFNLAETYQVEFTANDGRSGQLNVFAGDVTFVSDNDTPWSYTITGRNQDVDVSDASLTLGAFKAPLNLLVFDDVRVVQNGVLNVEFGSLLDVAGNVGIGGNSGTLSKLTVDGAGTSINFAERVNLGASGATGTLTFQNSTTGNVIAGVLNIASSLANNVTGNVEILSGSELQTSSIEVAAPVLIGGSNLIGDLLVDGPGSALTMTGASTLKIGKAGANHLATVTVSDRAEFNSGTGAITIGDMSTLDIQGGTFNANGPLSMSAGSTLTFNGDQLNAAAGLDNSAAGTLNHFDGTLTVTGGMFLPNAGGPTDSYVIEGPSASEMPHLVIGAGASAPIGDDLIIGDFLTQGELTIEAGGSVTNVTGLLGDSSGSYGTAMVTGNGSTWTNSNGIVVGSGGQGTLNVEAGGDVISNGSSLIGNSPSSIGMATVTGDGSTWNTSIDLRVGHNGQGTLNVEEEGQVSNVAGIIGNLTGSIGMVNVTGDGSTWTNSGNLTVGNIGNGTLNVEAGGGRF</sequence>
<dbReference type="Proteomes" id="UP000318437">
    <property type="component" value="Unassembled WGS sequence"/>
</dbReference>
<dbReference type="EMBL" id="SJPS01000013">
    <property type="protein sequence ID" value="TWU20782.1"/>
    <property type="molecule type" value="Genomic_DNA"/>
</dbReference>
<name>A0A5C6C9F4_9BACT</name>
<comment type="caution">
    <text evidence="2">The sequence shown here is derived from an EMBL/GenBank/DDBJ whole genome shotgun (WGS) entry which is preliminary data.</text>
</comment>
<dbReference type="InterPro" id="IPR030895">
    <property type="entry name" value="T5SS_PEPC_rpt"/>
</dbReference>
<keyword evidence="1" id="KW-0732">Signal</keyword>
<dbReference type="AlphaFoldDB" id="A0A5C6C9F4"/>
<evidence type="ECO:0000313" key="2">
    <source>
        <dbReference type="EMBL" id="TWU20782.1"/>
    </source>
</evidence>
<dbReference type="NCBIfam" id="TIGR04393">
    <property type="entry name" value="rpt_T5SS_PEPC"/>
    <property type="match status" value="3"/>
</dbReference>
<evidence type="ECO:0008006" key="4">
    <source>
        <dbReference type="Google" id="ProtNLM"/>
    </source>
</evidence>
<evidence type="ECO:0000313" key="3">
    <source>
        <dbReference type="Proteomes" id="UP000318437"/>
    </source>
</evidence>
<reference evidence="2 3" key="1">
    <citation type="submission" date="2019-02" db="EMBL/GenBank/DDBJ databases">
        <title>Deep-cultivation of Planctomycetes and their phenomic and genomic characterization uncovers novel biology.</title>
        <authorList>
            <person name="Wiegand S."/>
            <person name="Jogler M."/>
            <person name="Boedeker C."/>
            <person name="Pinto D."/>
            <person name="Vollmers J."/>
            <person name="Rivas-Marin E."/>
            <person name="Kohn T."/>
            <person name="Peeters S.H."/>
            <person name="Heuer A."/>
            <person name="Rast P."/>
            <person name="Oberbeckmann S."/>
            <person name="Bunk B."/>
            <person name="Jeske O."/>
            <person name="Meyerdierks A."/>
            <person name="Storesund J.E."/>
            <person name="Kallscheuer N."/>
            <person name="Luecker S."/>
            <person name="Lage O.M."/>
            <person name="Pohl T."/>
            <person name="Merkel B.J."/>
            <person name="Hornburger P."/>
            <person name="Mueller R.-W."/>
            <person name="Bruemmer F."/>
            <person name="Labrenz M."/>
            <person name="Spormann A.M."/>
            <person name="Op Den Camp H."/>
            <person name="Overmann J."/>
            <person name="Amann R."/>
            <person name="Jetten M.S.M."/>
            <person name="Mascher T."/>
            <person name="Medema M.H."/>
            <person name="Devos D.P."/>
            <person name="Kaster A.-K."/>
            <person name="Ovreas L."/>
            <person name="Rohde M."/>
            <person name="Galperin M.Y."/>
            <person name="Jogler C."/>
        </authorList>
    </citation>
    <scope>NUCLEOTIDE SEQUENCE [LARGE SCALE GENOMIC DNA]</scope>
    <source>
        <strain evidence="2 3">Pla144</strain>
    </source>
</reference>
<dbReference type="OrthoDB" id="286267at2"/>
<accession>A0A5C6C9F4</accession>